<feature type="non-terminal residue" evidence="2">
    <location>
        <position position="345"/>
    </location>
</feature>
<evidence type="ECO:0000313" key="2">
    <source>
        <dbReference type="EMBL" id="KAG9694099.1"/>
    </source>
</evidence>
<name>A0A9P8JB72_AURME</name>
<sequence length="345" mass="38654">MDQHQGHASSSHQAQAPSSPQAQTTSSRQGHAQSFRQAPALPSADRPDRQGQPQAPRSSITQQHPVPHPDYVPARTMQMQDRELPDGDLTGSILWPRAHITMIDKNDIALAQNEVIMQKLLANEQLMKEQQKVTNRQFNQIFGLLQAVGNKVGVDPTIILNAKPSSKSTMTAKREAAKTIATDIDPALKVSIINASKKYLQEFPGLMLKTITQKAKNEDYVGKWAAFVERSLQSHEQHLTAFSRLDKVEKESLYKETANEIRPSTKKVNKAVLSDRSDEEGQDETTNAIRSTRTRKTRKPMSEGQAPRKRPRLEEEEEDAEDDTYDGSTLVDPDSEDDEEYEGPH</sequence>
<proteinExistence type="predicted"/>
<feature type="region of interest" description="Disordered" evidence="1">
    <location>
        <begin position="265"/>
        <end position="345"/>
    </location>
</feature>
<feature type="compositionally biased region" description="Polar residues" evidence="1">
    <location>
        <begin position="51"/>
        <end position="64"/>
    </location>
</feature>
<reference evidence="2" key="1">
    <citation type="journal article" date="2021" name="J Fungi (Basel)">
        <title>Virulence traits and population genomics of the black yeast Aureobasidium melanogenum.</title>
        <authorList>
            <person name="Cernosa A."/>
            <person name="Sun X."/>
            <person name="Gostincar C."/>
            <person name="Fang C."/>
            <person name="Gunde-Cimerman N."/>
            <person name="Song Z."/>
        </authorList>
    </citation>
    <scope>NUCLEOTIDE SEQUENCE</scope>
    <source>
        <strain evidence="2">EXF-9911</strain>
    </source>
</reference>
<dbReference type="Proteomes" id="UP000779574">
    <property type="component" value="Unassembled WGS sequence"/>
</dbReference>
<protein>
    <submittedName>
        <fullName evidence="2">Uncharacterized protein</fullName>
    </submittedName>
</protein>
<organism evidence="2 3">
    <name type="scientific">Aureobasidium melanogenum</name>
    <name type="common">Aureobasidium pullulans var. melanogenum</name>
    <dbReference type="NCBI Taxonomy" id="46634"/>
    <lineage>
        <taxon>Eukaryota</taxon>
        <taxon>Fungi</taxon>
        <taxon>Dikarya</taxon>
        <taxon>Ascomycota</taxon>
        <taxon>Pezizomycotina</taxon>
        <taxon>Dothideomycetes</taxon>
        <taxon>Dothideomycetidae</taxon>
        <taxon>Dothideales</taxon>
        <taxon>Saccotheciaceae</taxon>
        <taxon>Aureobasidium</taxon>
    </lineage>
</organism>
<dbReference type="AlphaFoldDB" id="A0A9P8JB72"/>
<evidence type="ECO:0000256" key="1">
    <source>
        <dbReference type="SAM" id="MobiDB-lite"/>
    </source>
</evidence>
<reference evidence="2" key="2">
    <citation type="submission" date="2021-08" db="EMBL/GenBank/DDBJ databases">
        <authorList>
            <person name="Gostincar C."/>
            <person name="Sun X."/>
            <person name="Song Z."/>
            <person name="Gunde-Cimerman N."/>
        </authorList>
    </citation>
    <scope>NUCLEOTIDE SEQUENCE</scope>
    <source>
        <strain evidence="2">EXF-9911</strain>
    </source>
</reference>
<comment type="caution">
    <text evidence="2">The sequence shown here is derived from an EMBL/GenBank/DDBJ whole genome shotgun (WGS) entry which is preliminary data.</text>
</comment>
<evidence type="ECO:0000313" key="3">
    <source>
        <dbReference type="Proteomes" id="UP000779574"/>
    </source>
</evidence>
<gene>
    <name evidence="2" type="ORF">KCU76_g5484</name>
</gene>
<dbReference type="EMBL" id="JAHFXF010000172">
    <property type="protein sequence ID" value="KAG9694099.1"/>
    <property type="molecule type" value="Genomic_DNA"/>
</dbReference>
<feature type="compositionally biased region" description="Low complexity" evidence="1">
    <location>
        <begin position="7"/>
        <end position="27"/>
    </location>
</feature>
<feature type="compositionally biased region" description="Acidic residues" evidence="1">
    <location>
        <begin position="314"/>
        <end position="325"/>
    </location>
</feature>
<feature type="compositionally biased region" description="Acidic residues" evidence="1">
    <location>
        <begin position="333"/>
        <end position="345"/>
    </location>
</feature>
<accession>A0A9P8JB72</accession>
<feature type="region of interest" description="Disordered" evidence="1">
    <location>
        <begin position="1"/>
        <end position="72"/>
    </location>
</feature>